<dbReference type="STRING" id="1850517.A8708_20515"/>
<dbReference type="AlphaFoldDB" id="A0A198A4I4"/>
<dbReference type="EMBL" id="LYPB01000076">
    <property type="protein sequence ID" value="OAS16399.1"/>
    <property type="molecule type" value="Genomic_DNA"/>
</dbReference>
<dbReference type="RefSeq" id="WP_068667427.1">
    <property type="nucleotide sequence ID" value="NZ_LYPB01000076.1"/>
</dbReference>
<organism evidence="1 2">
    <name type="scientific">Paenibacillus oryzisoli</name>
    <dbReference type="NCBI Taxonomy" id="1850517"/>
    <lineage>
        <taxon>Bacteria</taxon>
        <taxon>Bacillati</taxon>
        <taxon>Bacillota</taxon>
        <taxon>Bacilli</taxon>
        <taxon>Bacillales</taxon>
        <taxon>Paenibacillaceae</taxon>
        <taxon>Paenibacillus</taxon>
    </lineage>
</organism>
<accession>A0A198A4I4</accession>
<proteinExistence type="predicted"/>
<keyword evidence="2" id="KW-1185">Reference proteome</keyword>
<dbReference type="OrthoDB" id="1797983at2"/>
<sequence length="149" mass="16807">MKKRLTIFFVAALLVIGVYFISDLFRSEPPKPTIMAGDKKIAFAQGSYCWSGFLRGECADMVAPRELIHYAGLHPVVVSPESQITIKFRVKPKQNSLGVQLWTNDNMSPETVQLKNQMLTVPKEKGVYIYGVSANWRKGSSVYFFVIEV</sequence>
<dbReference type="Proteomes" id="UP000078454">
    <property type="component" value="Unassembled WGS sequence"/>
</dbReference>
<gene>
    <name evidence="1" type="ORF">A8708_20515</name>
</gene>
<reference evidence="1 2" key="1">
    <citation type="submission" date="2016-05" db="EMBL/GenBank/DDBJ databases">
        <title>Paenibacillus sp. 1ZS3-15 nov., isolated from the rhizosphere soil.</title>
        <authorList>
            <person name="Zhang X.X."/>
            <person name="Zhang J."/>
        </authorList>
    </citation>
    <scope>NUCLEOTIDE SEQUENCE [LARGE SCALE GENOMIC DNA]</scope>
    <source>
        <strain evidence="1 2">1ZS3-15</strain>
    </source>
</reference>
<protein>
    <submittedName>
        <fullName evidence="1">Uncharacterized protein</fullName>
    </submittedName>
</protein>
<evidence type="ECO:0000313" key="2">
    <source>
        <dbReference type="Proteomes" id="UP000078454"/>
    </source>
</evidence>
<evidence type="ECO:0000313" key="1">
    <source>
        <dbReference type="EMBL" id="OAS16399.1"/>
    </source>
</evidence>
<name>A0A198A4I4_9BACL</name>
<comment type="caution">
    <text evidence="1">The sequence shown here is derived from an EMBL/GenBank/DDBJ whole genome shotgun (WGS) entry which is preliminary data.</text>
</comment>